<feature type="region of interest" description="Disordered" evidence="1">
    <location>
        <begin position="405"/>
        <end position="444"/>
    </location>
</feature>
<accession>A0A9P8C1X2</accession>
<feature type="compositionally biased region" description="Basic residues" evidence="1">
    <location>
        <begin position="432"/>
        <end position="444"/>
    </location>
</feature>
<feature type="region of interest" description="Disordered" evidence="1">
    <location>
        <begin position="192"/>
        <end position="221"/>
    </location>
</feature>
<dbReference type="Proteomes" id="UP000824998">
    <property type="component" value="Unassembled WGS sequence"/>
</dbReference>
<evidence type="ECO:0000313" key="4">
    <source>
        <dbReference type="Proteomes" id="UP000824998"/>
    </source>
</evidence>
<feature type="compositionally biased region" description="Low complexity" evidence="1">
    <location>
        <begin position="150"/>
        <end position="164"/>
    </location>
</feature>
<feature type="domain" description="DUF6590" evidence="2">
    <location>
        <begin position="238"/>
        <end position="397"/>
    </location>
</feature>
<sequence>MGPSKTSSSSKGKHSNQSSSGWSDWVWEDTEQRFYMCRVDSSGKLEYQYQYQVSPQTSQQQVPRSPAEALVTTSTTNPSTSSSYGSGNLQRAYYSPGGNASYNYSPPSMNSREYQTSTNVVPNYTTGGAGSIGQGMGVSTANYSNTQSYPSWPSSASTAHPSSPYGTSPAATYASSGNEIANRSDVVPSFSGLSLTSTPSSEAQGYLESSGTIRRPTDNQDREQLDERYCVVADKDQRKFWRVGRVFMMLWTEPAKTKGGTRNGTHYSTIWLGQGAYSEIRRFVVMREGYGNSICSPIHTYNGQATLKPNLPERQQHTIIYTSSQCPNEHSYEAADGTFVRENLTKDPIKVKRDLVDAEGDLGAFSRLNYSKIYTVENYVRVLGIGMVEKNSLPTLNANSFLRPAESLGPVQKPSSHKPAQGSNKHSGSTGGHRKGQEHRRPRR</sequence>
<protein>
    <recommendedName>
        <fullName evidence="2">DUF6590 domain-containing protein</fullName>
    </recommendedName>
</protein>
<dbReference type="InterPro" id="IPR046497">
    <property type="entry name" value="DUF6590"/>
</dbReference>
<feature type="compositionally biased region" description="Polar residues" evidence="1">
    <location>
        <begin position="192"/>
        <end position="212"/>
    </location>
</feature>
<keyword evidence="4" id="KW-1185">Reference proteome</keyword>
<feature type="compositionally biased region" description="Low complexity" evidence="1">
    <location>
        <begin position="1"/>
        <end position="21"/>
    </location>
</feature>
<comment type="caution">
    <text evidence="3">The sequence shown here is derived from an EMBL/GenBank/DDBJ whole genome shotgun (WGS) entry which is preliminary data.</text>
</comment>
<evidence type="ECO:0000256" key="1">
    <source>
        <dbReference type="SAM" id="MobiDB-lite"/>
    </source>
</evidence>
<reference evidence="3" key="1">
    <citation type="journal article" date="2021" name="IMA Fungus">
        <title>Genomic characterization of three marine fungi, including Emericellopsis atlantica sp. nov. with signatures of a generalist lifestyle and marine biomass degradation.</title>
        <authorList>
            <person name="Hagestad O.C."/>
            <person name="Hou L."/>
            <person name="Andersen J.H."/>
            <person name="Hansen E.H."/>
            <person name="Altermark B."/>
            <person name="Li C."/>
            <person name="Kuhnert E."/>
            <person name="Cox R.J."/>
            <person name="Crous P.W."/>
            <person name="Spatafora J.W."/>
            <person name="Lail K."/>
            <person name="Amirebrahimi M."/>
            <person name="Lipzen A."/>
            <person name="Pangilinan J."/>
            <person name="Andreopoulos W."/>
            <person name="Hayes R.D."/>
            <person name="Ng V."/>
            <person name="Grigoriev I.V."/>
            <person name="Jackson S.A."/>
            <person name="Sutton T.D.S."/>
            <person name="Dobson A.D.W."/>
            <person name="Rama T."/>
        </authorList>
    </citation>
    <scope>NUCLEOTIDE SEQUENCE</scope>
    <source>
        <strain evidence="3">TRa018bII</strain>
    </source>
</reference>
<feature type="region of interest" description="Disordered" evidence="1">
    <location>
        <begin position="53"/>
        <end position="87"/>
    </location>
</feature>
<gene>
    <name evidence="3" type="ORF">BJ875DRAFT_487516</name>
</gene>
<evidence type="ECO:0000259" key="2">
    <source>
        <dbReference type="Pfam" id="PF20233"/>
    </source>
</evidence>
<dbReference type="OrthoDB" id="3559580at2759"/>
<dbReference type="AlphaFoldDB" id="A0A9P8C1X2"/>
<feature type="region of interest" description="Disordered" evidence="1">
    <location>
        <begin position="1"/>
        <end position="22"/>
    </location>
</feature>
<dbReference type="Pfam" id="PF20233">
    <property type="entry name" value="DUF6590"/>
    <property type="match status" value="1"/>
</dbReference>
<evidence type="ECO:0000313" key="3">
    <source>
        <dbReference type="EMBL" id="KAG9230908.1"/>
    </source>
</evidence>
<feature type="compositionally biased region" description="Low complexity" evidence="1">
    <location>
        <begin position="53"/>
        <end position="83"/>
    </location>
</feature>
<organism evidence="3 4">
    <name type="scientific">Amylocarpus encephaloides</name>
    <dbReference type="NCBI Taxonomy" id="45428"/>
    <lineage>
        <taxon>Eukaryota</taxon>
        <taxon>Fungi</taxon>
        <taxon>Dikarya</taxon>
        <taxon>Ascomycota</taxon>
        <taxon>Pezizomycotina</taxon>
        <taxon>Leotiomycetes</taxon>
        <taxon>Helotiales</taxon>
        <taxon>Helotiales incertae sedis</taxon>
        <taxon>Amylocarpus</taxon>
    </lineage>
</organism>
<proteinExistence type="predicted"/>
<feature type="region of interest" description="Disordered" evidence="1">
    <location>
        <begin position="146"/>
        <end position="170"/>
    </location>
</feature>
<dbReference type="EMBL" id="MU251636">
    <property type="protein sequence ID" value="KAG9230908.1"/>
    <property type="molecule type" value="Genomic_DNA"/>
</dbReference>
<name>A0A9P8C1X2_9HELO</name>